<feature type="region of interest" description="Disordered" evidence="5">
    <location>
        <begin position="84"/>
        <end position="184"/>
    </location>
</feature>
<gene>
    <name evidence="7" type="primary">LOC101854570</name>
</gene>
<name>A0ABM1VT85_APLCA</name>
<dbReference type="Proteomes" id="UP000694888">
    <property type="component" value="Unplaced"/>
</dbReference>
<dbReference type="Pfam" id="PF01715">
    <property type="entry name" value="IPPT"/>
    <property type="match status" value="2"/>
</dbReference>
<dbReference type="PANTHER" id="PTHR11088:SF89">
    <property type="entry name" value="TRNA DIMETHYLALLYLTRANSFERASE"/>
    <property type="match status" value="1"/>
</dbReference>
<organism evidence="6 7">
    <name type="scientific">Aplysia californica</name>
    <name type="common">California sea hare</name>
    <dbReference type="NCBI Taxonomy" id="6500"/>
    <lineage>
        <taxon>Eukaryota</taxon>
        <taxon>Metazoa</taxon>
        <taxon>Spiralia</taxon>
        <taxon>Lophotrochozoa</taxon>
        <taxon>Mollusca</taxon>
        <taxon>Gastropoda</taxon>
        <taxon>Heterobranchia</taxon>
        <taxon>Euthyneura</taxon>
        <taxon>Tectipleura</taxon>
        <taxon>Aplysiida</taxon>
        <taxon>Aplysioidea</taxon>
        <taxon>Aplysiidae</taxon>
        <taxon>Aplysia</taxon>
    </lineage>
</organism>
<dbReference type="GeneID" id="101854570"/>
<feature type="region of interest" description="Disordered" evidence="5">
    <location>
        <begin position="300"/>
        <end position="394"/>
    </location>
</feature>
<dbReference type="PANTHER" id="PTHR11088">
    <property type="entry name" value="TRNA DIMETHYLALLYLTRANSFERASE"/>
    <property type="match status" value="1"/>
</dbReference>
<feature type="compositionally biased region" description="Polar residues" evidence="5">
    <location>
        <begin position="214"/>
        <end position="232"/>
    </location>
</feature>
<comment type="similarity">
    <text evidence="1">Belongs to the IPP transferase family.</text>
</comment>
<feature type="compositionally biased region" description="Low complexity" evidence="5">
    <location>
        <begin position="167"/>
        <end position="184"/>
    </location>
</feature>
<feature type="compositionally biased region" description="Low complexity" evidence="5">
    <location>
        <begin position="246"/>
        <end position="257"/>
    </location>
</feature>
<evidence type="ECO:0000256" key="4">
    <source>
        <dbReference type="ARBA" id="ARBA00022840"/>
    </source>
</evidence>
<reference evidence="7" key="1">
    <citation type="submission" date="2025-08" db="UniProtKB">
        <authorList>
            <consortium name="RefSeq"/>
        </authorList>
    </citation>
    <scope>IDENTIFICATION</scope>
</reference>
<dbReference type="InterPro" id="IPR027417">
    <property type="entry name" value="P-loop_NTPase"/>
</dbReference>
<evidence type="ECO:0000256" key="5">
    <source>
        <dbReference type="SAM" id="MobiDB-lite"/>
    </source>
</evidence>
<feature type="compositionally biased region" description="Basic and acidic residues" evidence="5">
    <location>
        <begin position="124"/>
        <end position="145"/>
    </location>
</feature>
<keyword evidence="4" id="KW-0067">ATP-binding</keyword>
<feature type="region of interest" description="Disordered" evidence="5">
    <location>
        <begin position="214"/>
        <end position="257"/>
    </location>
</feature>
<evidence type="ECO:0000256" key="2">
    <source>
        <dbReference type="ARBA" id="ARBA00022679"/>
    </source>
</evidence>
<keyword evidence="2" id="KW-0808">Transferase</keyword>
<dbReference type="Gene3D" id="3.40.50.300">
    <property type="entry name" value="P-loop containing nucleotide triphosphate hydrolases"/>
    <property type="match status" value="1"/>
</dbReference>
<feature type="compositionally biased region" description="Basic and acidic residues" evidence="5">
    <location>
        <begin position="84"/>
        <end position="103"/>
    </location>
</feature>
<accession>A0ABM1VT85</accession>
<dbReference type="Gene3D" id="1.10.287.890">
    <property type="entry name" value="Crystal structure of tRNA isopentenylpyrophosphate transferase (bh2366) domain"/>
    <property type="match status" value="1"/>
</dbReference>
<proteinExistence type="inferred from homology"/>
<feature type="compositionally biased region" description="Polar residues" evidence="5">
    <location>
        <begin position="329"/>
        <end position="343"/>
    </location>
</feature>
<feature type="compositionally biased region" description="Low complexity" evidence="5">
    <location>
        <begin position="307"/>
        <end position="328"/>
    </location>
</feature>
<evidence type="ECO:0000313" key="7">
    <source>
        <dbReference type="RefSeq" id="XP_035825627.1"/>
    </source>
</evidence>
<evidence type="ECO:0000313" key="6">
    <source>
        <dbReference type="Proteomes" id="UP000694888"/>
    </source>
</evidence>
<dbReference type="RefSeq" id="XP_035825627.1">
    <property type="nucleotide sequence ID" value="XM_035969734.1"/>
</dbReference>
<dbReference type="InterPro" id="IPR039657">
    <property type="entry name" value="Dimethylallyltransferase"/>
</dbReference>
<keyword evidence="6" id="KW-1185">Reference proteome</keyword>
<protein>
    <submittedName>
        <fullName evidence="7">Uncharacterized protein LOC101854570</fullName>
    </submittedName>
</protein>
<keyword evidence="3" id="KW-0547">Nucleotide-binding</keyword>
<feature type="compositionally biased region" description="Polar residues" evidence="5">
    <location>
        <begin position="359"/>
        <end position="370"/>
    </location>
</feature>
<evidence type="ECO:0000256" key="1">
    <source>
        <dbReference type="ARBA" id="ARBA00005842"/>
    </source>
</evidence>
<sequence length="740" mass="80434">MQIYKGLDIITNKVTEEEQRECKHHMISYLGADYKHYTVVDFRNAAQPIIEDLLSQRKLPVIVGGTNYYIESLLWDFTIDKKDSDAKTASEGPEAKKARHDDTSAGLGKPHFRGPEAGNGGRNRSRDGRAEDSDGDGLGRARESCVEVSGVTERRDRTSELGSEVCGSGLLPGGPASSSSPSLISRNDCYSTPARNLSPDCPASVTAQPYFQVTGMSGSSENNHSEQQQNVRGSHDPHLPLTCKDVPGTSPLPGSVVVPSSLSSAAFTSQGSSRCTPSVSTAAKAESATRLAAASEVVGVPDPAADGSSHSSSSHGVNSSSSVCVVNSEISGLSSMDDSSPPRSTCHPHGVTPPPTEYITESRSNPSAPTTEPAGATEGSSPGDPVGIEKEGAQGSNTDLLAGLSALGGRRDPAALLRRLHELSPGQLYWCLGQVDPDTARAQHPNNTRKIIRALQYYLETGGTLSSAFQAQHQGQAGAKSGPLRYPRPCILWVKCRQPDLDRRLDRRVDSMMERGLVAELEGFHQEAQRLQSAREKDEGHVYPHGFLQNIGFKEFHKYLQLNAEERETEEGKKLLKEGTENLKLVTRQYAKQQVRWISNRFCSRPGPDVPPVYSVDSTDLSRWDQAVQEAVAVVRAFCQGEVPDKEPEPTKQKSDVKFERNVCDVCGGKVFLYLHEWKSHLASKKHKHNVKMSSERGKLARLLQARQQQLTETEVCGTVTEGGEQKMLAKTEEGDVDKL</sequence>
<dbReference type="Gene3D" id="1.10.20.140">
    <property type="match status" value="1"/>
</dbReference>
<dbReference type="Gene3D" id="3.30.160.60">
    <property type="entry name" value="Classic Zinc Finger"/>
    <property type="match status" value="1"/>
</dbReference>
<evidence type="ECO:0000256" key="3">
    <source>
        <dbReference type="ARBA" id="ARBA00022741"/>
    </source>
</evidence>